<dbReference type="Ensembl" id="ENSPKIT00000000337.1">
    <property type="protein sequence ID" value="ENSPKIP00000019738.1"/>
    <property type="gene ID" value="ENSPKIG00000004784.1"/>
</dbReference>
<evidence type="ECO:0000313" key="5">
    <source>
        <dbReference type="Ensembl" id="ENSPKIP00000019738.1"/>
    </source>
</evidence>
<dbReference type="OrthoDB" id="10069295at2759"/>
<dbReference type="AlphaFoldDB" id="A0A3B3RN69"/>
<dbReference type="Pfam" id="PF09730">
    <property type="entry name" value="BicD"/>
    <property type="match status" value="1"/>
</dbReference>
<evidence type="ECO:0000256" key="1">
    <source>
        <dbReference type="ARBA" id="ARBA00010061"/>
    </source>
</evidence>
<feature type="coiled-coil region" evidence="3">
    <location>
        <begin position="157"/>
        <end position="257"/>
    </location>
</feature>
<feature type="region of interest" description="Disordered" evidence="4">
    <location>
        <begin position="281"/>
        <end position="308"/>
    </location>
</feature>
<dbReference type="PANTHER" id="PTHR31233:SF13">
    <property type="entry name" value="BICAUDAL D HOMOLOG 2 (DROSOPHILA)"/>
    <property type="match status" value="1"/>
</dbReference>
<feature type="coiled-coil region" evidence="3">
    <location>
        <begin position="424"/>
        <end position="511"/>
    </location>
</feature>
<evidence type="ECO:0000313" key="6">
    <source>
        <dbReference type="Proteomes" id="UP000261540"/>
    </source>
</evidence>
<dbReference type="Proteomes" id="UP000261540">
    <property type="component" value="Unplaced"/>
</dbReference>
<dbReference type="GO" id="GO:0005829">
    <property type="term" value="C:cytosol"/>
    <property type="evidence" value="ECO:0007669"/>
    <property type="project" value="TreeGrafter"/>
</dbReference>
<name>A0A3B3RN69_9TELE</name>
<keyword evidence="2 3" id="KW-0175">Coiled coil</keyword>
<evidence type="ECO:0000256" key="2">
    <source>
        <dbReference type="ARBA" id="ARBA00023054"/>
    </source>
</evidence>
<comment type="similarity">
    <text evidence="1">Belongs to the BicD family.</text>
</comment>
<dbReference type="GO" id="GO:0072393">
    <property type="term" value="P:microtubule anchoring at microtubule organizing center"/>
    <property type="evidence" value="ECO:0007669"/>
    <property type="project" value="TreeGrafter"/>
</dbReference>
<dbReference type="GO" id="GO:0005794">
    <property type="term" value="C:Golgi apparatus"/>
    <property type="evidence" value="ECO:0007669"/>
    <property type="project" value="TreeGrafter"/>
</dbReference>
<accession>A0A3B3RN69</accession>
<organism evidence="5 6">
    <name type="scientific">Paramormyrops kingsleyae</name>
    <dbReference type="NCBI Taxonomy" id="1676925"/>
    <lineage>
        <taxon>Eukaryota</taxon>
        <taxon>Metazoa</taxon>
        <taxon>Chordata</taxon>
        <taxon>Craniata</taxon>
        <taxon>Vertebrata</taxon>
        <taxon>Euteleostomi</taxon>
        <taxon>Actinopterygii</taxon>
        <taxon>Neopterygii</taxon>
        <taxon>Teleostei</taxon>
        <taxon>Osteoglossocephala</taxon>
        <taxon>Osteoglossomorpha</taxon>
        <taxon>Osteoglossiformes</taxon>
        <taxon>Mormyridae</taxon>
        <taxon>Paramormyrops</taxon>
    </lineage>
</organism>
<dbReference type="Gene3D" id="6.10.250.2470">
    <property type="match status" value="1"/>
</dbReference>
<sequence>MSESEWSGVTLTDADPRRLRAEIERLYRELSETTHEKMQAAEYGLAVLEEKQELQRRHDDLELEYESMKQELNQLKQAFGHAHSNHRKVTADGESREELLLQETASRQALFDQRQLDLQVELRQLQSVLISTQAENERMAAVIQDLREINQVGDMQRSRLRDEIKECKSREGRLQQDFTELEEENICLQKQVSLLKQNQVEFEGLKHETRRLEEDLQFLNGQLESAVQLNEITERQLAEALETISSEREQKAVLRKELSQHLGASSVSPCSLNLPLDGLKANAEESPDAHDSSGSTPANRAEDTMVDDGRFRPAPSLVDELLNELSISEIQKVNQQLLQVEREKGALVISLQEAQVQLKHTQQDLAEKQEHVCRLQETLSAMRKLQASRSQKRIADEELELDNQQEFSDYDLDFDGPEILACKYQLAAAEVGELREELEGLQARHRDEQAQFEKERIELKAQVQMLTGRLSSLEESNRSGHKEATHLAQELERISREAREWHGNLSVAQEEMAAFSEELASLYHHVCMSNNETPSRVTLDFYRQCGASSQASEPDPNSQNEPSDVYNLGAIIRKQLKHLQQAVDRAVEMSHQWGAESGACLPADWDQEACMEEMLKLKALLSTKREQIATLRAVLKANKQTAEVALASLKSKYETEKAMVTETMTKLRQELKALKEDAATFSSLRAMFATRCDEYVAQVDELQRQLAAAEEEKKTLNLLLRMAIQQKLALTQRLEDLEFHQEQSSRGGRAHGRVLTGRGRATSHSRVSPSYKDT</sequence>
<dbReference type="GO" id="GO:0070840">
    <property type="term" value="F:dynein complex binding"/>
    <property type="evidence" value="ECO:0007669"/>
    <property type="project" value="InterPro"/>
</dbReference>
<keyword evidence="6" id="KW-1185">Reference proteome</keyword>
<dbReference type="GO" id="GO:0034452">
    <property type="term" value="F:dynactin binding"/>
    <property type="evidence" value="ECO:0007669"/>
    <property type="project" value="TreeGrafter"/>
</dbReference>
<reference evidence="5" key="1">
    <citation type="submission" date="2025-08" db="UniProtKB">
        <authorList>
            <consortium name="Ensembl"/>
        </authorList>
    </citation>
    <scope>IDENTIFICATION</scope>
</reference>
<dbReference type="GeneTree" id="ENSGT00940000154471"/>
<feature type="coiled-coil region" evidence="3">
    <location>
        <begin position="632"/>
        <end position="726"/>
    </location>
</feature>
<feature type="coiled-coil region" evidence="3">
    <location>
        <begin position="323"/>
        <end position="371"/>
    </location>
</feature>
<protein>
    <submittedName>
        <fullName evidence="5">BICD cargo adaptor 2</fullName>
    </submittedName>
</protein>
<proteinExistence type="inferred from homology"/>
<reference evidence="5" key="2">
    <citation type="submission" date="2025-09" db="UniProtKB">
        <authorList>
            <consortium name="Ensembl"/>
        </authorList>
    </citation>
    <scope>IDENTIFICATION</scope>
</reference>
<dbReference type="STRING" id="1676925.ENSPKIP00000019738"/>
<evidence type="ECO:0000256" key="4">
    <source>
        <dbReference type="SAM" id="MobiDB-lite"/>
    </source>
</evidence>
<dbReference type="GO" id="GO:0070507">
    <property type="term" value="P:regulation of microtubule cytoskeleton organization"/>
    <property type="evidence" value="ECO:0007669"/>
    <property type="project" value="TreeGrafter"/>
</dbReference>
<dbReference type="PANTHER" id="PTHR31233">
    <property type="entry name" value="BICAUDAL D FAMILY MEMBER"/>
    <property type="match status" value="1"/>
</dbReference>
<dbReference type="GO" id="GO:0008093">
    <property type="term" value="F:cytoskeletal anchor activity"/>
    <property type="evidence" value="ECO:0007669"/>
    <property type="project" value="InterPro"/>
</dbReference>
<feature type="region of interest" description="Disordered" evidence="4">
    <location>
        <begin position="739"/>
        <end position="774"/>
    </location>
</feature>
<dbReference type="InterPro" id="IPR018477">
    <property type="entry name" value="BICD"/>
</dbReference>
<evidence type="ECO:0000256" key="3">
    <source>
        <dbReference type="SAM" id="Coils"/>
    </source>
</evidence>
<feature type="coiled-coil region" evidence="3">
    <location>
        <begin position="51"/>
        <end position="78"/>
    </location>
</feature>